<organism evidence="7 8">
    <name type="scientific">Zostera marina</name>
    <name type="common">Eelgrass</name>
    <dbReference type="NCBI Taxonomy" id="29655"/>
    <lineage>
        <taxon>Eukaryota</taxon>
        <taxon>Viridiplantae</taxon>
        <taxon>Streptophyta</taxon>
        <taxon>Embryophyta</taxon>
        <taxon>Tracheophyta</taxon>
        <taxon>Spermatophyta</taxon>
        <taxon>Magnoliopsida</taxon>
        <taxon>Liliopsida</taxon>
        <taxon>Zosteraceae</taxon>
        <taxon>Zostera</taxon>
    </lineage>
</organism>
<feature type="coiled-coil region" evidence="5">
    <location>
        <begin position="284"/>
        <end position="321"/>
    </location>
</feature>
<feature type="domain" description="Exocyst complex component Sec3 PIP2-binding N-terminal" evidence="6">
    <location>
        <begin position="49"/>
        <end position="147"/>
    </location>
</feature>
<keyword evidence="2" id="KW-0813">Transport</keyword>
<dbReference type="Pfam" id="PF09763">
    <property type="entry name" value="Sec3_CC"/>
    <property type="match status" value="1"/>
</dbReference>
<keyword evidence="3" id="KW-0268">Exocytosis</keyword>
<dbReference type="SMART" id="SM01313">
    <property type="entry name" value="Sec3-PIP2_bind"/>
    <property type="match status" value="1"/>
</dbReference>
<keyword evidence="8" id="KW-1185">Reference proteome</keyword>
<dbReference type="Proteomes" id="UP000036987">
    <property type="component" value="Unassembled WGS sequence"/>
</dbReference>
<evidence type="ECO:0000256" key="3">
    <source>
        <dbReference type="ARBA" id="ARBA00022483"/>
    </source>
</evidence>
<dbReference type="Pfam" id="PF20654">
    <property type="entry name" value="Sec3_C-term"/>
    <property type="match status" value="1"/>
</dbReference>
<evidence type="ECO:0000256" key="5">
    <source>
        <dbReference type="SAM" id="Coils"/>
    </source>
</evidence>
<dbReference type="OrthoDB" id="27109at2759"/>
<reference evidence="8" key="1">
    <citation type="journal article" date="2016" name="Nature">
        <title>The genome of the seagrass Zostera marina reveals angiosperm adaptation to the sea.</title>
        <authorList>
            <person name="Olsen J.L."/>
            <person name="Rouze P."/>
            <person name="Verhelst B."/>
            <person name="Lin Y.-C."/>
            <person name="Bayer T."/>
            <person name="Collen J."/>
            <person name="Dattolo E."/>
            <person name="De Paoli E."/>
            <person name="Dittami S."/>
            <person name="Maumus F."/>
            <person name="Michel G."/>
            <person name="Kersting A."/>
            <person name="Lauritano C."/>
            <person name="Lohaus R."/>
            <person name="Toepel M."/>
            <person name="Tonon T."/>
            <person name="Vanneste K."/>
            <person name="Amirebrahimi M."/>
            <person name="Brakel J."/>
            <person name="Bostroem C."/>
            <person name="Chovatia M."/>
            <person name="Grimwood J."/>
            <person name="Jenkins J.W."/>
            <person name="Jueterbock A."/>
            <person name="Mraz A."/>
            <person name="Stam W.T."/>
            <person name="Tice H."/>
            <person name="Bornberg-Bauer E."/>
            <person name="Green P.J."/>
            <person name="Pearson G.A."/>
            <person name="Procaccini G."/>
            <person name="Duarte C.M."/>
            <person name="Schmutz J."/>
            <person name="Reusch T.B.H."/>
            <person name="Van de Peer Y."/>
        </authorList>
    </citation>
    <scope>NUCLEOTIDE SEQUENCE [LARGE SCALE GENOMIC DNA]</scope>
    <source>
        <strain evidence="8">cv. Finnish</strain>
    </source>
</reference>
<dbReference type="GO" id="GO:0005886">
    <property type="term" value="C:plasma membrane"/>
    <property type="evidence" value="ECO:0000318"/>
    <property type="project" value="GO_Central"/>
</dbReference>
<evidence type="ECO:0000256" key="2">
    <source>
        <dbReference type="ARBA" id="ARBA00022448"/>
    </source>
</evidence>
<keyword evidence="4 5" id="KW-0175">Coiled coil</keyword>
<proteinExistence type="inferred from homology"/>
<gene>
    <name evidence="7" type="ORF">ZOSMA_35G00480</name>
</gene>
<dbReference type="AlphaFoldDB" id="A0A0K9P8L4"/>
<dbReference type="PANTHER" id="PTHR16092:SF14">
    <property type="entry name" value="EXOCYST COMPLEX COMPONENT 1 ISOFORM X1"/>
    <property type="match status" value="1"/>
</dbReference>
<evidence type="ECO:0000259" key="6">
    <source>
        <dbReference type="SMART" id="SM01313"/>
    </source>
</evidence>
<dbReference type="GO" id="GO:0006887">
    <property type="term" value="P:exocytosis"/>
    <property type="evidence" value="ECO:0000318"/>
    <property type="project" value="GO_Central"/>
</dbReference>
<evidence type="ECO:0000256" key="1">
    <source>
        <dbReference type="ARBA" id="ARBA00006518"/>
    </source>
</evidence>
<protein>
    <submittedName>
        <fullName evidence="7">Exocyst complex component SEC3A</fullName>
    </submittedName>
</protein>
<evidence type="ECO:0000313" key="7">
    <source>
        <dbReference type="EMBL" id="KMZ64592.1"/>
    </source>
</evidence>
<accession>A0A0K9P8L4</accession>
<dbReference type="GO" id="GO:0005546">
    <property type="term" value="F:phosphatidylinositol-4,5-bisphosphate binding"/>
    <property type="evidence" value="ECO:0000318"/>
    <property type="project" value="GO_Central"/>
</dbReference>
<dbReference type="STRING" id="29655.A0A0K9P8L4"/>
<dbReference type="InterPro" id="IPR019160">
    <property type="entry name" value="Sec3_CC"/>
</dbReference>
<dbReference type="OMA" id="PCVSRFQ"/>
<evidence type="ECO:0000313" key="8">
    <source>
        <dbReference type="Proteomes" id="UP000036987"/>
    </source>
</evidence>
<name>A0A0K9P8L4_ZOSMR</name>
<evidence type="ECO:0000256" key="4">
    <source>
        <dbReference type="ARBA" id="ARBA00023054"/>
    </source>
</evidence>
<comment type="caution">
    <text evidence="7">The sequence shown here is derived from an EMBL/GenBank/DDBJ whole genome shotgun (WGS) entry which is preliminary data.</text>
</comment>
<dbReference type="Pfam" id="PF15277">
    <property type="entry name" value="Sec3-PIP2_bind"/>
    <property type="match status" value="1"/>
</dbReference>
<comment type="similarity">
    <text evidence="1">Belongs to the SEC3 family.</text>
</comment>
<dbReference type="GO" id="GO:0006893">
    <property type="term" value="P:Golgi to plasma membrane transport"/>
    <property type="evidence" value="ECO:0000318"/>
    <property type="project" value="GO_Central"/>
</dbReference>
<dbReference type="EMBL" id="LFYR01001125">
    <property type="protein sequence ID" value="KMZ64592.1"/>
    <property type="molecule type" value="Genomic_DNA"/>
</dbReference>
<dbReference type="InterPro" id="IPR048628">
    <property type="entry name" value="Sec3_C"/>
</dbReference>
<sequence length="893" mass="100868">MAKSSADDKELRIACEAAMEGGNQKIALSIRALKSRGFWGKSARPSRHHMSKPRVIVVTTTYPSKGRSSQPLLHVLKYSSGGVLEPAKLYKLKHLSKVEVLQNDATIFTMGFDNLRSQSVAPPQWTMRDIDDRNRLLLCILNTCKEILGRLPKVVGIDIVELALWAKENTPTASTTQVTPQDGPSVYVPAFIEDDSKVTVEKDLVSQAEEEDMEALLGTYVMGIGEAEAFSERLKRELLALEAANVHALLESEPLIEEVLQGLDVAISRVDDMDEWLSIFNLKLRHMREDISSIESRNNGLETQSVNAKSLVEELDKLLKRLRVPKEHVASLTGGSFDDAHMIKNIDACEWLSSATRALEAPSLDPCYGNMRAVTEKCSELENLKTTFVRLASEFLRNYFSSLVDFMISDKSYFSQRGQLKRPDHADLRYKCRTYARLLLHLKSLDKNCLGPLRKAYCLSLNLLLRREAREFANELRASTKASRNPTIWLESSFSSSQAANNVDTSNVSDAYSKMLTIFIPLLVDESSFFAHFMCFEVPTLVTPNVPGGKGNGSIENNVNDDEDLGIMDIDENDEPVSNTMELDSLNEALQELLDGIQEDFYAVVDWASKIDPLRCISMHGITERYISGQKADAAGFVRRLLDDLGARISMQFGKFVDEACHQLERSERNVRPVGILHCIPRFAVLATRMEQYIQGHSRDLVDQAYTKIINAMFDNLERVAQSDPKNSDIILLENYANFQTSLYDLANTVTSLQKFYHRASESYDQACLRHVRMIISTQFEKLFQFDQKIENLLYTIIPGDIPFQLGASKMDLRKTLRASLNGIDKSIFTMQKRLQKSLNSDELLPSLWARCKKDFIDRYESFVKNVVKVYPTEPIPSVDDMKRNFANVANFS</sequence>
<dbReference type="InterPro" id="IPR028258">
    <property type="entry name" value="Sec3-PIP2_bind"/>
</dbReference>
<dbReference type="GO" id="GO:0000145">
    <property type="term" value="C:exocyst"/>
    <property type="evidence" value="ECO:0000318"/>
    <property type="project" value="GO_Central"/>
</dbReference>
<dbReference type="PANTHER" id="PTHR16092">
    <property type="entry name" value="SEC3/SYNTAXIN-RELATED"/>
    <property type="match status" value="1"/>
</dbReference>